<evidence type="ECO:0000313" key="2">
    <source>
        <dbReference type="EMBL" id="KAJ6813609.1"/>
    </source>
</evidence>
<reference evidence="2" key="2">
    <citation type="submission" date="2023-04" db="EMBL/GenBank/DDBJ databases">
        <authorList>
            <person name="Bruccoleri R.E."/>
            <person name="Oakeley E.J."/>
            <person name="Faust A.-M."/>
            <person name="Dessus-Babus S."/>
            <person name="Altorfer M."/>
            <person name="Burckhardt D."/>
            <person name="Oertli M."/>
            <person name="Naumann U."/>
            <person name="Petersen F."/>
            <person name="Wong J."/>
        </authorList>
    </citation>
    <scope>NUCLEOTIDE SEQUENCE</scope>
    <source>
        <strain evidence="2">GSM-AAB239-AS_SAM_17_03QT</strain>
        <tissue evidence="2">Leaf</tissue>
    </source>
</reference>
<reference evidence="2" key="1">
    <citation type="journal article" date="2023" name="GigaByte">
        <title>Genome assembly of the bearded iris, Iris pallida Lam.</title>
        <authorList>
            <person name="Bruccoleri R.E."/>
            <person name="Oakeley E.J."/>
            <person name="Faust A.M.E."/>
            <person name="Altorfer M."/>
            <person name="Dessus-Babus S."/>
            <person name="Burckhardt D."/>
            <person name="Oertli M."/>
            <person name="Naumann U."/>
            <person name="Petersen F."/>
            <person name="Wong J."/>
        </authorList>
    </citation>
    <scope>NUCLEOTIDE SEQUENCE</scope>
    <source>
        <strain evidence="2">GSM-AAB239-AS_SAM_17_03QT</strain>
    </source>
</reference>
<protein>
    <submittedName>
        <fullName evidence="2">Uncharacterized protein</fullName>
    </submittedName>
</protein>
<keyword evidence="1" id="KW-0812">Transmembrane</keyword>
<accession>A0AAX6FBL4</accession>
<keyword evidence="4" id="KW-1185">Reference proteome</keyword>
<feature type="transmembrane region" description="Helical" evidence="1">
    <location>
        <begin position="15"/>
        <end position="36"/>
    </location>
</feature>
<comment type="caution">
    <text evidence="2">The sequence shown here is derived from an EMBL/GenBank/DDBJ whole genome shotgun (WGS) entry which is preliminary data.</text>
</comment>
<dbReference type="EMBL" id="JANAVB010023799">
    <property type="protein sequence ID" value="KAJ6822994.1"/>
    <property type="molecule type" value="Genomic_DNA"/>
</dbReference>
<keyword evidence="1" id="KW-0472">Membrane</keyword>
<organism evidence="2 4">
    <name type="scientific">Iris pallida</name>
    <name type="common">Sweet iris</name>
    <dbReference type="NCBI Taxonomy" id="29817"/>
    <lineage>
        <taxon>Eukaryota</taxon>
        <taxon>Viridiplantae</taxon>
        <taxon>Streptophyta</taxon>
        <taxon>Embryophyta</taxon>
        <taxon>Tracheophyta</taxon>
        <taxon>Spermatophyta</taxon>
        <taxon>Magnoliopsida</taxon>
        <taxon>Liliopsida</taxon>
        <taxon>Asparagales</taxon>
        <taxon>Iridaceae</taxon>
        <taxon>Iridoideae</taxon>
        <taxon>Irideae</taxon>
        <taxon>Iris</taxon>
    </lineage>
</organism>
<evidence type="ECO:0000313" key="4">
    <source>
        <dbReference type="Proteomes" id="UP001140949"/>
    </source>
</evidence>
<evidence type="ECO:0000313" key="3">
    <source>
        <dbReference type="EMBL" id="KAJ6822994.1"/>
    </source>
</evidence>
<sequence length="158" mass="19040">MVRAFEKKHAQQSLLWRRVFAFFIVVYVAFLIYSIYHQASTPWELRYHAYFMDEMHPWMVLCADWVAVLACLLAVKGLLHGSRFYQQWMWYSCYVGLLLVVFWLYYMLRLPRFRWDIIWLPFGPLSGAGISLYVDHLLKESLEDIKNLRGSMYNYKAM</sequence>
<feature type="transmembrane region" description="Helical" evidence="1">
    <location>
        <begin position="56"/>
        <end position="76"/>
    </location>
</feature>
<dbReference type="PANTHER" id="PTHR36784">
    <property type="entry name" value="HISTONE-LYSINE N-METHYLTRANSFERASE"/>
    <property type="match status" value="1"/>
</dbReference>
<feature type="transmembrane region" description="Helical" evidence="1">
    <location>
        <begin position="118"/>
        <end position="138"/>
    </location>
</feature>
<dbReference type="Proteomes" id="UP001140949">
    <property type="component" value="Unassembled WGS sequence"/>
</dbReference>
<dbReference type="AlphaFoldDB" id="A0AAX6FBL4"/>
<dbReference type="PANTHER" id="PTHR36784:SF1">
    <property type="entry name" value="HISTONE-LYSINE N-METHYLTRANSFERASE"/>
    <property type="match status" value="1"/>
</dbReference>
<dbReference type="EMBL" id="JANAVB010030220">
    <property type="protein sequence ID" value="KAJ6813609.1"/>
    <property type="molecule type" value="Genomic_DNA"/>
</dbReference>
<name>A0AAX6FBL4_IRIPA</name>
<feature type="transmembrane region" description="Helical" evidence="1">
    <location>
        <begin position="88"/>
        <end position="106"/>
    </location>
</feature>
<evidence type="ECO:0000256" key="1">
    <source>
        <dbReference type="SAM" id="Phobius"/>
    </source>
</evidence>
<proteinExistence type="predicted"/>
<gene>
    <name evidence="2" type="ORF">M6B38_142305</name>
    <name evidence="3" type="ORF">M6B38_386230</name>
</gene>
<keyword evidence="1" id="KW-1133">Transmembrane helix</keyword>